<gene>
    <name evidence="3" type="ORF">SSDG_02029</name>
</gene>
<keyword evidence="2" id="KW-0812">Transmembrane</keyword>
<protein>
    <submittedName>
        <fullName evidence="3">Uncharacterized protein</fullName>
    </submittedName>
</protein>
<feature type="transmembrane region" description="Helical" evidence="2">
    <location>
        <begin position="116"/>
        <end position="135"/>
    </location>
</feature>
<feature type="transmembrane region" description="Helical" evidence="2">
    <location>
        <begin position="12"/>
        <end position="36"/>
    </location>
</feature>
<keyword evidence="2" id="KW-0472">Membrane</keyword>
<keyword evidence="2" id="KW-1133">Transmembrane helix</keyword>
<dbReference type="Proteomes" id="UP000002805">
    <property type="component" value="Chromosome"/>
</dbReference>
<dbReference type="AlphaFoldDB" id="B5HAD6"/>
<sequence length="177" mass="18361">MADQVGRKDRGAVMRVATGAAGVALMGVGVFLLLSGGQARDVALWLAGAVVLHDLLVAPLVLAAGLLLARLPGRGPLRGALVTAGCLTLIALPVLFAPGTPHNPSVLPLDYPRNWLLSLAAVALATAAVALVRRLRGTAAVRRPRTDGHGARRGARSPTSRAGRASSSPRRWGRRDR</sequence>
<name>B5HAD6_STRE2</name>
<accession>B5HAD6</accession>
<feature type="compositionally biased region" description="Low complexity" evidence="1">
    <location>
        <begin position="156"/>
        <end position="170"/>
    </location>
</feature>
<keyword evidence="4" id="KW-1185">Reference proteome</keyword>
<reference evidence="4" key="1">
    <citation type="submission" date="2008-02" db="EMBL/GenBank/DDBJ databases">
        <authorList>
            <consortium name="The Broad Institute Genome Sequencing Platform"/>
            <person name="Fischbach M."/>
            <person name="Ward D."/>
            <person name="Young S."/>
            <person name="Jaffe D."/>
            <person name="Gnerre S."/>
            <person name="Berlin A."/>
            <person name="Heiman D."/>
            <person name="Hepburn T."/>
            <person name="Sykes S."/>
            <person name="Alvarado L."/>
            <person name="Kodira C.D."/>
            <person name="Straight P."/>
            <person name="Clardy J."/>
            <person name="Hung D."/>
            <person name="Kolter R."/>
            <person name="Mekalanos J."/>
            <person name="Walker S."/>
            <person name="Walsh C.T."/>
            <person name="Lander E."/>
            <person name="Galagan J."/>
            <person name="Nusbaum C."/>
            <person name="Birren B."/>
        </authorList>
    </citation>
    <scope>NUCLEOTIDE SEQUENCE [LARGE SCALE GENOMIC DNA]</scope>
    <source>
        <strain evidence="4">ATCC 25486 / DSM 40338 / CBS 914.69 / JCM 4507 / NBRC 13074 / NRRL 2958 / 5647</strain>
    </source>
</reference>
<evidence type="ECO:0000313" key="3">
    <source>
        <dbReference type="EMBL" id="EDY63797.1"/>
    </source>
</evidence>
<evidence type="ECO:0000256" key="1">
    <source>
        <dbReference type="SAM" id="MobiDB-lite"/>
    </source>
</evidence>
<dbReference type="EMBL" id="CM000950">
    <property type="protein sequence ID" value="EDY63797.1"/>
    <property type="molecule type" value="Genomic_DNA"/>
</dbReference>
<feature type="transmembrane region" description="Helical" evidence="2">
    <location>
        <begin position="42"/>
        <end position="67"/>
    </location>
</feature>
<feature type="region of interest" description="Disordered" evidence="1">
    <location>
        <begin position="142"/>
        <end position="177"/>
    </location>
</feature>
<reference evidence="4" key="2">
    <citation type="submission" date="2009-10" db="EMBL/GenBank/DDBJ databases">
        <title>The genome sequence of Streptomyces pristinaespiralis strain ATCC 25486.</title>
        <authorList>
            <consortium name="The Broad Institute Genome Sequencing Platform"/>
            <consortium name="Broad Institute Microbial Sequencing Center"/>
            <person name="Fischbach M."/>
            <person name="Godfrey P."/>
            <person name="Ward D."/>
            <person name="Young S."/>
            <person name="Zeng Q."/>
            <person name="Koehrsen M."/>
            <person name="Alvarado L."/>
            <person name="Berlin A.M."/>
            <person name="Bochicchio J."/>
            <person name="Borenstein D."/>
            <person name="Chapman S.B."/>
            <person name="Chen Z."/>
            <person name="Engels R."/>
            <person name="Freedman E."/>
            <person name="Gellesch M."/>
            <person name="Goldberg J."/>
            <person name="Griggs A."/>
            <person name="Gujja S."/>
            <person name="Heilman E.R."/>
            <person name="Heiman D.I."/>
            <person name="Hepburn T.A."/>
            <person name="Howarth C."/>
            <person name="Jen D."/>
            <person name="Larson L."/>
            <person name="Lewis B."/>
            <person name="Mehta T."/>
            <person name="Park D."/>
            <person name="Pearson M."/>
            <person name="Richards J."/>
            <person name="Roberts A."/>
            <person name="Saif S."/>
            <person name="Shea T.D."/>
            <person name="Shenoy N."/>
            <person name="Sisk P."/>
            <person name="Stolte C."/>
            <person name="Sykes S.N."/>
            <person name="Thomson T."/>
            <person name="Walk T."/>
            <person name="White J."/>
            <person name="Yandava C."/>
            <person name="Straight P."/>
            <person name="Clardy J."/>
            <person name="Hung D."/>
            <person name="Kolter R."/>
            <person name="Mekalanos J."/>
            <person name="Walker S."/>
            <person name="Walsh C.T."/>
            <person name="Wieland-Brown L.C."/>
            <person name="Haas B."/>
            <person name="Nusbaum C."/>
            <person name="Birren B."/>
        </authorList>
    </citation>
    <scope>NUCLEOTIDE SEQUENCE [LARGE SCALE GENOMIC DNA]</scope>
    <source>
        <strain evidence="4">ATCC 25486 / DSM 40338 / CBS 914.69 / JCM 4507 / NBRC 13074 / NRRL 2958 / 5647</strain>
    </source>
</reference>
<dbReference type="HOGENOM" id="CLU_129901_0_0_11"/>
<evidence type="ECO:0000313" key="4">
    <source>
        <dbReference type="Proteomes" id="UP000002805"/>
    </source>
</evidence>
<feature type="transmembrane region" description="Helical" evidence="2">
    <location>
        <begin position="79"/>
        <end position="96"/>
    </location>
</feature>
<evidence type="ECO:0000256" key="2">
    <source>
        <dbReference type="SAM" id="Phobius"/>
    </source>
</evidence>
<proteinExistence type="predicted"/>
<organism evidence="3 4">
    <name type="scientific">Streptomyces pristinaespiralis (strain ATCC 25486 / DSM 40338 / CBS 914.69 / JCM 4507 / KCC S-0507 / NBRC 13074 / NRRL 2958 / 5647)</name>
    <dbReference type="NCBI Taxonomy" id="457429"/>
    <lineage>
        <taxon>Bacteria</taxon>
        <taxon>Bacillati</taxon>
        <taxon>Actinomycetota</taxon>
        <taxon>Actinomycetes</taxon>
        <taxon>Kitasatosporales</taxon>
        <taxon>Streptomycetaceae</taxon>
        <taxon>Streptomyces</taxon>
    </lineage>
</organism>